<proteinExistence type="predicted"/>
<keyword evidence="2" id="KW-1185">Reference proteome</keyword>
<reference evidence="1 2" key="1">
    <citation type="submission" date="2009-10" db="EMBL/GenBank/DDBJ databases">
        <authorList>
            <person name="Muzny D."/>
            <person name="Qin X."/>
            <person name="Deng J."/>
            <person name="Jiang H."/>
            <person name="Liu Y."/>
            <person name="Qu J."/>
            <person name="Song X.-Z."/>
            <person name="Zhang L."/>
            <person name="Thornton R."/>
            <person name="Coyle M."/>
            <person name="Francisco L."/>
            <person name="Jackson L."/>
            <person name="Javaid M."/>
            <person name="Korchina V."/>
            <person name="Kovar C."/>
            <person name="Mata R."/>
            <person name="Mathew T."/>
            <person name="Ngo R."/>
            <person name="Nguyen L."/>
            <person name="Nguyen N."/>
            <person name="Okwuonu G."/>
            <person name="Ongeri F."/>
            <person name="Pham C."/>
            <person name="Simmons D."/>
            <person name="Wilczek-Boney K."/>
            <person name="Hale W."/>
            <person name="Jakkamsetti A."/>
            <person name="Pham P."/>
            <person name="Ruth R."/>
            <person name="San Lucas F."/>
            <person name="Warren J."/>
            <person name="Zhang J."/>
            <person name="Zhao Z."/>
            <person name="Zhou C."/>
            <person name="Zhu D."/>
            <person name="Lee S."/>
            <person name="Bess C."/>
            <person name="Blankenburg K."/>
            <person name="Forbes L."/>
            <person name="Fu Q."/>
            <person name="Gubbala S."/>
            <person name="Hirani K."/>
            <person name="Jayaseelan J.C."/>
            <person name="Lara F."/>
            <person name="Munidasa M."/>
            <person name="Palculict T."/>
            <person name="Patil S."/>
            <person name="Pu L.-L."/>
            <person name="Saada N."/>
            <person name="Tang L."/>
            <person name="Weissenberger G."/>
            <person name="Zhu Y."/>
            <person name="Hemphill L."/>
            <person name="Shang Y."/>
            <person name="Youmans B."/>
            <person name="Ayvaz T."/>
            <person name="Ross M."/>
            <person name="Santibanez J."/>
            <person name="Aqrawi P."/>
            <person name="Gross S."/>
            <person name="Joshi V."/>
            <person name="Fowler G."/>
            <person name="Nazareth L."/>
            <person name="Reid J."/>
            <person name="Worley K."/>
            <person name="Petrosino J."/>
            <person name="Highlander S."/>
            <person name="Gibbs R."/>
        </authorList>
    </citation>
    <scope>NUCLEOTIDE SEQUENCE [LARGE SCALE GENOMIC DNA]</scope>
    <source>
        <strain evidence="1 2">ATCC 43325</strain>
    </source>
</reference>
<feature type="non-terminal residue" evidence="1">
    <location>
        <position position="1"/>
    </location>
</feature>
<dbReference type="EMBL" id="ACZR01000017">
    <property type="protein sequence ID" value="EEX49809.1"/>
    <property type="molecule type" value="Genomic_DNA"/>
</dbReference>
<evidence type="ECO:0000313" key="1">
    <source>
        <dbReference type="EMBL" id="EEX49809.1"/>
    </source>
</evidence>
<name>C9PRJ9_9PAST</name>
<dbReference type="Proteomes" id="UP000005519">
    <property type="component" value="Unassembled WGS sequence"/>
</dbReference>
<dbReference type="AlphaFoldDB" id="C9PRJ9"/>
<evidence type="ECO:0000313" key="2">
    <source>
        <dbReference type="Proteomes" id="UP000005519"/>
    </source>
</evidence>
<accession>C9PRJ9</accession>
<sequence>AKFARQNYIAGRDAQTGTLSTPLYENVYFVHHPKANNIVSELLIAGYQKWTVSADNSVKQAIDILKDKGNSQQGLYLGSHSRGTLTISNALQTLYPDKQNAGLLANTTLKMVGPAANVSKADNILNYLQGKGEDRMSKEGAILIENSQHDTVGSSLFIGNNPYTINTNLKNKGSGVLLWDIAFGESSSHNCYGLGQKQCGEDGYRDEKDNRIMQPEKTIFEFNQDVSKP</sequence>
<comment type="caution">
    <text evidence="1">The sequence shown here is derived from an EMBL/GenBank/DDBJ whole genome shotgun (WGS) entry which is preliminary data.</text>
</comment>
<protein>
    <submittedName>
        <fullName evidence="1">Uncharacterized protein</fullName>
    </submittedName>
</protein>
<dbReference type="HOGENOM" id="CLU_1207040_0_0_6"/>
<dbReference type="RefSeq" id="WP_005762522.1">
    <property type="nucleotide sequence ID" value="NZ_GG704810.1"/>
</dbReference>
<gene>
    <name evidence="1" type="ORF">HMPREF0621_1623</name>
</gene>
<organism evidence="1 2">
    <name type="scientific">Pasteurella dagmatis ATCC 43325</name>
    <dbReference type="NCBI Taxonomy" id="667128"/>
    <lineage>
        <taxon>Bacteria</taxon>
        <taxon>Pseudomonadati</taxon>
        <taxon>Pseudomonadota</taxon>
        <taxon>Gammaproteobacteria</taxon>
        <taxon>Pasteurellales</taxon>
        <taxon>Pasteurellaceae</taxon>
        <taxon>Pasteurella</taxon>
    </lineage>
</organism>